<reference evidence="3" key="1">
    <citation type="journal article" date="2019" name="Int. J. Syst. Evol. Microbiol.">
        <title>The Global Catalogue of Microorganisms (GCM) 10K type strain sequencing project: providing services to taxonomists for standard genome sequencing and annotation.</title>
        <authorList>
            <consortium name="The Broad Institute Genomics Platform"/>
            <consortium name="The Broad Institute Genome Sequencing Center for Infectious Disease"/>
            <person name="Wu L."/>
            <person name="Ma J."/>
        </authorList>
    </citation>
    <scope>NUCLEOTIDE SEQUENCE [LARGE SCALE GENOMIC DNA]</scope>
    <source>
        <strain evidence="3">CCUG 61948</strain>
    </source>
</reference>
<proteinExistence type="predicted"/>
<gene>
    <name evidence="2" type="ORF">ACFQZJ_01260</name>
</gene>
<dbReference type="PROSITE" id="PS51257">
    <property type="entry name" value="PROKAR_LIPOPROTEIN"/>
    <property type="match status" value="1"/>
</dbReference>
<dbReference type="EMBL" id="JBHTHY010000003">
    <property type="protein sequence ID" value="MFD0796072.1"/>
    <property type="molecule type" value="Genomic_DNA"/>
</dbReference>
<comment type="caution">
    <text evidence="2">The sequence shown here is derived from an EMBL/GenBank/DDBJ whole genome shotgun (WGS) entry which is preliminary data.</text>
</comment>
<evidence type="ECO:0000313" key="3">
    <source>
        <dbReference type="Proteomes" id="UP001597012"/>
    </source>
</evidence>
<feature type="signal peptide" evidence="1">
    <location>
        <begin position="1"/>
        <end position="20"/>
    </location>
</feature>
<accession>A0ABW3AYA3</accession>
<dbReference type="Proteomes" id="UP001597012">
    <property type="component" value="Unassembled WGS sequence"/>
</dbReference>
<feature type="chain" id="PRO_5047147577" description="Lipocalin-like domain-containing protein" evidence="1">
    <location>
        <begin position="21"/>
        <end position="371"/>
    </location>
</feature>
<organism evidence="2 3">
    <name type="scientific">Maribacter chungangensis</name>
    <dbReference type="NCBI Taxonomy" id="1069117"/>
    <lineage>
        <taxon>Bacteria</taxon>
        <taxon>Pseudomonadati</taxon>
        <taxon>Bacteroidota</taxon>
        <taxon>Flavobacteriia</taxon>
        <taxon>Flavobacteriales</taxon>
        <taxon>Flavobacteriaceae</taxon>
        <taxon>Maribacter</taxon>
    </lineage>
</organism>
<keyword evidence="1" id="KW-0732">Signal</keyword>
<evidence type="ECO:0000313" key="2">
    <source>
        <dbReference type="EMBL" id="MFD0796072.1"/>
    </source>
</evidence>
<dbReference type="RefSeq" id="WP_379931742.1">
    <property type="nucleotide sequence ID" value="NZ_JBHTHY010000003.1"/>
</dbReference>
<evidence type="ECO:0008006" key="4">
    <source>
        <dbReference type="Google" id="ProtNLM"/>
    </source>
</evidence>
<sequence>MKIIFRSAIMAALLITAACSKDDKDNTAEQAEEQAEQLENTPLEANSVSDNVIIEGGSKEMGAPPTPNGAITLDIGDTGKTAFLNEGFEISLNSNATITGAYLRFKEADGTVADSYYDIDLSANTINGKSLTISKAKKKGANLVSAKNDVTVLDIDFSTLIEPGTFCYEICVYDANGNISAPQEVCAIVGSWGGNADLVGSWDMTKQEYTEDGETTIEVLGEESCFTESVFCSNNDSFEYQECYTTELGNITFKSDGSFTTDFRGVDTEIDYEASSTQCQEVFEEDEEYKEAYKGFWAYSSTTSKLTLVAYENTYTEAGETETELLENGEGELIFDGVIQLTDTTMVISEEEDYDLDGTIDEFFKIFFEKN</sequence>
<name>A0ABW3AYA3_9FLAO</name>
<evidence type="ECO:0000256" key="1">
    <source>
        <dbReference type="SAM" id="SignalP"/>
    </source>
</evidence>
<protein>
    <recommendedName>
        <fullName evidence="4">Lipocalin-like domain-containing protein</fullName>
    </recommendedName>
</protein>
<keyword evidence="3" id="KW-1185">Reference proteome</keyword>